<dbReference type="PANTHER" id="PTHR36519">
    <property type="entry name" value="FIP (FUNGUS-INDUCED PROTEIN) RELATED-RELATED"/>
    <property type="match status" value="1"/>
</dbReference>
<dbReference type="STRING" id="6239.C05B5.11.1"/>
<evidence type="ECO:0007829" key="6">
    <source>
        <dbReference type="PeptideAtlas" id="A3FPK1"/>
    </source>
</evidence>
<dbReference type="SMR" id="A3FPK1"/>
<dbReference type="WormBase" id="C05B5.11">
    <property type="protein sequence ID" value="CE40685"/>
    <property type="gene ID" value="WBGene00045242"/>
</dbReference>
<dbReference type="InParanoid" id="A3FPK1"/>
<organism evidence="3 4">
    <name type="scientific">Caenorhabditis elegans</name>
    <dbReference type="NCBI Taxonomy" id="6239"/>
    <lineage>
        <taxon>Eukaryota</taxon>
        <taxon>Metazoa</taxon>
        <taxon>Ecdysozoa</taxon>
        <taxon>Nematoda</taxon>
        <taxon>Chromadorea</taxon>
        <taxon>Rhabditida</taxon>
        <taxon>Rhabditina</taxon>
        <taxon>Rhabditomorpha</taxon>
        <taxon>Rhabditoidea</taxon>
        <taxon>Rhabditidae</taxon>
        <taxon>Peloderinae</taxon>
        <taxon>Caenorhabditis</taxon>
    </lineage>
</organism>
<feature type="chain" id="PRO_5002652614" evidence="1">
    <location>
        <begin position="17"/>
        <end position="119"/>
    </location>
</feature>
<dbReference type="PaxDb" id="6239-C05B5.11.2"/>
<dbReference type="KEGG" id="cel:CELE_C05B5.11"/>
<protein>
    <submittedName>
        <fullName evidence="3">DUF7107 domain-containing protein</fullName>
    </submittedName>
</protein>
<keyword evidence="6" id="KW-1267">Proteomics identification</keyword>
<dbReference type="PANTHER" id="PTHR36519:SF3">
    <property type="entry name" value="EB DOMAIN-CONTAINING PROTEIN-RELATED"/>
    <property type="match status" value="1"/>
</dbReference>
<evidence type="ECO:0000256" key="1">
    <source>
        <dbReference type="SAM" id="SignalP"/>
    </source>
</evidence>
<accession>A3FPK1</accession>
<feature type="domain" description="DUF7107" evidence="2">
    <location>
        <begin position="41"/>
        <end position="85"/>
    </location>
</feature>
<dbReference type="EMBL" id="BX284603">
    <property type="protein sequence ID" value="CAM33498.1"/>
    <property type="molecule type" value="Genomic_DNA"/>
</dbReference>
<dbReference type="CTD" id="6418646"/>
<dbReference type="AlphaFoldDB" id="A3FPK1"/>
<dbReference type="PhylomeDB" id="A3FPK1"/>
<dbReference type="eggNOG" id="KOG1225">
    <property type="taxonomic scope" value="Eukaryota"/>
</dbReference>
<evidence type="ECO:0000313" key="3">
    <source>
        <dbReference type="EMBL" id="CAM33498.1"/>
    </source>
</evidence>
<dbReference type="GeneID" id="6418646"/>
<dbReference type="Pfam" id="PF23416">
    <property type="entry name" value="DUF7107"/>
    <property type="match status" value="1"/>
</dbReference>
<keyword evidence="4" id="KW-1185">Reference proteome</keyword>
<proteinExistence type="evidence at protein level"/>
<dbReference type="Proteomes" id="UP000001940">
    <property type="component" value="Chromosome III"/>
</dbReference>
<evidence type="ECO:0000313" key="5">
    <source>
        <dbReference type="WormBase" id="C05B5.11"/>
    </source>
</evidence>
<dbReference type="AGR" id="WB:WBGene00045242"/>
<sequence length="119" mass="12587">MNSLLIVSLLVLGVSSQIDDNQPELQRTFFGIIGSAKAKACSTNLECGNKGICVDGECLVDNGLGGYCSTSTQCPTGYQCIDGKCKTKRHFLAPPCVAECPPGTRCINGVCTGIDNKFY</sequence>
<dbReference type="PeptideAtlas" id="A3FPK1"/>
<evidence type="ECO:0000259" key="2">
    <source>
        <dbReference type="Pfam" id="PF23416"/>
    </source>
</evidence>
<keyword evidence="1" id="KW-0732">Signal</keyword>
<dbReference type="UCSC" id="C05B5.11">
    <property type="organism name" value="c. elegans"/>
</dbReference>
<dbReference type="InterPro" id="IPR055531">
    <property type="entry name" value="DUF7107"/>
</dbReference>
<reference evidence="3 4" key="1">
    <citation type="journal article" date="1998" name="Science">
        <title>Genome sequence of the nematode C. elegans: a platform for investigating biology.</title>
        <authorList>
            <consortium name="The C. elegans sequencing consortium"/>
            <person name="Sulson J.E."/>
            <person name="Waterston R."/>
        </authorList>
    </citation>
    <scope>NUCLEOTIDE SEQUENCE [LARGE SCALE GENOMIC DNA]</scope>
    <source>
        <strain evidence="3 4">Bristol N2</strain>
    </source>
</reference>
<evidence type="ECO:0000313" key="4">
    <source>
        <dbReference type="Proteomes" id="UP000001940"/>
    </source>
</evidence>
<dbReference type="Bgee" id="WBGene00045242">
    <property type="expression patterns" value="Expressed in embryo and 2 other cell types or tissues"/>
</dbReference>
<dbReference type="OrthoDB" id="5772192at2759"/>
<feature type="signal peptide" evidence="1">
    <location>
        <begin position="1"/>
        <end position="16"/>
    </location>
</feature>
<gene>
    <name evidence="3 5" type="ORF">C05B5.11</name>
    <name evidence="3" type="ORF">CELE_C05B5.11</name>
</gene>
<dbReference type="RefSeq" id="NP_001122675.1">
    <property type="nucleotide sequence ID" value="NM_001129203.4"/>
</dbReference>
<dbReference type="HOGENOM" id="CLU_2063602_0_0_1"/>
<name>A3FPK1_CAEEL</name>